<evidence type="ECO:0000313" key="3">
    <source>
        <dbReference type="Proteomes" id="UP001187531"/>
    </source>
</evidence>
<dbReference type="Proteomes" id="UP001187531">
    <property type="component" value="Unassembled WGS sequence"/>
</dbReference>
<feature type="compositionally biased region" description="Polar residues" evidence="1">
    <location>
        <begin position="1"/>
        <end position="10"/>
    </location>
</feature>
<evidence type="ECO:0000256" key="1">
    <source>
        <dbReference type="SAM" id="MobiDB-lite"/>
    </source>
</evidence>
<sequence length="396" mass="46087">MTQFALQQRLQPLVLDVTDPEPEIYSERAGRTDEGQEQEPSGSDLSAANLETKSLISNVTETVFHRLQPLVLDVAEPVPDIDSERAEYCDTSCSCKKHCKEFDVEARKQVLESYWAEGYTSRSKFLGGCIRLEPIKRRTVHADNEKGKMFKQNESRHYYLPKMEHNVVVKLEVCKKMLMNTFGFRTDSQLTELCKKINHGLVNQHVMDNRGKKASHNKVTSENLEKIKNHINSFGPSTPHYRRKNAPNIKYLPSSLTLNIMHQDFYAEKGKVYDFPDFVECVSTSRKELTALELCEFRQWVTRKRAMSKKCVLPKLLSIFEAKLQKGFRSLYYRTDFDKDMESCDFLQPKFDIKRLPEVNRVPRGILKEKKDAIVKKLCPMMPKNRQTFWISDVWI</sequence>
<organism evidence="2 3">
    <name type="scientific">Artemia franciscana</name>
    <name type="common">Brine shrimp</name>
    <name type="synonym">Artemia sanfranciscana</name>
    <dbReference type="NCBI Taxonomy" id="6661"/>
    <lineage>
        <taxon>Eukaryota</taxon>
        <taxon>Metazoa</taxon>
        <taxon>Ecdysozoa</taxon>
        <taxon>Arthropoda</taxon>
        <taxon>Crustacea</taxon>
        <taxon>Branchiopoda</taxon>
        <taxon>Anostraca</taxon>
        <taxon>Artemiidae</taxon>
        <taxon>Artemia</taxon>
    </lineage>
</organism>
<evidence type="ECO:0000313" key="2">
    <source>
        <dbReference type="EMBL" id="KAK2720215.1"/>
    </source>
</evidence>
<reference evidence="2" key="1">
    <citation type="submission" date="2023-07" db="EMBL/GenBank/DDBJ databases">
        <title>Chromosome-level genome assembly of Artemia franciscana.</title>
        <authorList>
            <person name="Jo E."/>
        </authorList>
    </citation>
    <scope>NUCLEOTIDE SEQUENCE</scope>
    <source>
        <tissue evidence="2">Whole body</tissue>
    </source>
</reference>
<proteinExistence type="predicted"/>
<dbReference type="EMBL" id="JAVRJZ010000007">
    <property type="protein sequence ID" value="KAK2720215.1"/>
    <property type="molecule type" value="Genomic_DNA"/>
</dbReference>
<gene>
    <name evidence="2" type="ORF">QYM36_004194</name>
</gene>
<protein>
    <submittedName>
        <fullName evidence="2">Uncharacterized protein</fullName>
    </submittedName>
</protein>
<keyword evidence="3" id="KW-1185">Reference proteome</keyword>
<dbReference type="AlphaFoldDB" id="A0AA88I255"/>
<feature type="compositionally biased region" description="Basic and acidic residues" evidence="1">
    <location>
        <begin position="25"/>
        <end position="34"/>
    </location>
</feature>
<dbReference type="PANTHER" id="PTHR10773">
    <property type="entry name" value="DNA-DIRECTED RNA POLYMERASES I, II, AND III SUBUNIT RPABC2"/>
    <property type="match status" value="1"/>
</dbReference>
<comment type="caution">
    <text evidence="2">The sequence shown here is derived from an EMBL/GenBank/DDBJ whole genome shotgun (WGS) entry which is preliminary data.</text>
</comment>
<dbReference type="PANTHER" id="PTHR10773:SF19">
    <property type="match status" value="1"/>
</dbReference>
<name>A0AA88I255_ARTSF</name>
<feature type="region of interest" description="Disordered" evidence="1">
    <location>
        <begin position="1"/>
        <end position="45"/>
    </location>
</feature>
<accession>A0AA88I255</accession>